<evidence type="ECO:0000313" key="1">
    <source>
        <dbReference type="EMBL" id="SFO19441.1"/>
    </source>
</evidence>
<accession>A0A1I5F803</accession>
<organism evidence="1 2">
    <name type="scientific">Anaerocolumna aminovalerica</name>
    <dbReference type="NCBI Taxonomy" id="1527"/>
    <lineage>
        <taxon>Bacteria</taxon>
        <taxon>Bacillati</taxon>
        <taxon>Bacillota</taxon>
        <taxon>Clostridia</taxon>
        <taxon>Lachnospirales</taxon>
        <taxon>Lachnospiraceae</taxon>
        <taxon>Anaerocolumna</taxon>
    </lineage>
</organism>
<dbReference type="RefSeq" id="WP_276326326.1">
    <property type="nucleotide sequence ID" value="NZ_BAABFM010000014.1"/>
</dbReference>
<dbReference type="AlphaFoldDB" id="A0A1I5F803"/>
<keyword evidence="2" id="KW-1185">Reference proteome</keyword>
<name>A0A1I5F803_9FIRM</name>
<sequence>MSQEVFQIIQEMNLRNIETQLAMKCAPLVTGLTRVLNRQGRG</sequence>
<proteinExistence type="predicted"/>
<evidence type="ECO:0000313" key="2">
    <source>
        <dbReference type="Proteomes" id="UP000198806"/>
    </source>
</evidence>
<dbReference type="EMBL" id="FOWD01000012">
    <property type="protein sequence ID" value="SFO19441.1"/>
    <property type="molecule type" value="Genomic_DNA"/>
</dbReference>
<dbReference type="STRING" id="1527.SAMN04489757_11275"/>
<dbReference type="Proteomes" id="UP000198806">
    <property type="component" value="Unassembled WGS sequence"/>
</dbReference>
<gene>
    <name evidence="1" type="ORF">SAMN04489757_11275</name>
</gene>
<reference evidence="1 2" key="1">
    <citation type="submission" date="2016-10" db="EMBL/GenBank/DDBJ databases">
        <authorList>
            <person name="de Groot N.N."/>
        </authorList>
    </citation>
    <scope>NUCLEOTIDE SEQUENCE [LARGE SCALE GENOMIC DNA]</scope>
    <source>
        <strain evidence="1 2">DSM 1283</strain>
    </source>
</reference>
<protein>
    <submittedName>
        <fullName evidence="1">Uncharacterized protein</fullName>
    </submittedName>
</protein>